<dbReference type="EMBL" id="AWWV01008370">
    <property type="protein sequence ID" value="OMO91019.1"/>
    <property type="molecule type" value="Genomic_DNA"/>
</dbReference>
<evidence type="ECO:0000313" key="2">
    <source>
        <dbReference type="EMBL" id="OMO91019.1"/>
    </source>
</evidence>
<proteinExistence type="predicted"/>
<evidence type="ECO:0000313" key="1">
    <source>
        <dbReference type="EMBL" id="OMO91018.1"/>
    </source>
</evidence>
<accession>A0A1R3J869</accession>
<keyword evidence="3" id="KW-1185">Reference proteome</keyword>
<evidence type="ECO:0000313" key="3">
    <source>
        <dbReference type="Proteomes" id="UP000188268"/>
    </source>
</evidence>
<protein>
    <submittedName>
        <fullName evidence="2">Uncharacterized protein</fullName>
    </submittedName>
</protein>
<dbReference type="AlphaFoldDB" id="A0A1R3J869"/>
<dbReference type="EMBL" id="AWWV01008371">
    <property type="protein sequence ID" value="OMO91018.1"/>
    <property type="molecule type" value="Genomic_DNA"/>
</dbReference>
<dbReference type="Gramene" id="OMO91018">
    <property type="protein sequence ID" value="OMO91018"/>
    <property type="gene ID" value="CCACVL1_07235"/>
</dbReference>
<dbReference type="Proteomes" id="UP000188268">
    <property type="component" value="Unassembled WGS sequence"/>
</dbReference>
<comment type="caution">
    <text evidence="2">The sequence shown here is derived from an EMBL/GenBank/DDBJ whole genome shotgun (WGS) entry which is preliminary data.</text>
</comment>
<name>A0A1R3J869_COCAP</name>
<dbReference type="Gramene" id="OMO91019">
    <property type="protein sequence ID" value="OMO91019"/>
    <property type="gene ID" value="CCACVL1_07234"/>
</dbReference>
<reference evidence="2 3" key="1">
    <citation type="submission" date="2013-09" db="EMBL/GenBank/DDBJ databases">
        <title>Corchorus capsularis genome sequencing.</title>
        <authorList>
            <person name="Alam M."/>
            <person name="Haque M.S."/>
            <person name="Islam M.S."/>
            <person name="Emdad E.M."/>
            <person name="Islam M.M."/>
            <person name="Ahmed B."/>
            <person name="Halim A."/>
            <person name="Hossen Q.M.M."/>
            <person name="Hossain M.Z."/>
            <person name="Ahmed R."/>
            <person name="Khan M.M."/>
            <person name="Islam R."/>
            <person name="Rashid M.M."/>
            <person name="Khan S.A."/>
            <person name="Rahman M.S."/>
            <person name="Alam M."/>
        </authorList>
    </citation>
    <scope>NUCLEOTIDE SEQUENCE [LARGE SCALE GENOMIC DNA]</scope>
    <source>
        <strain evidence="3">cv. CVL-1</strain>
        <tissue evidence="2">Whole seedling</tissue>
    </source>
</reference>
<organism evidence="2 3">
    <name type="scientific">Corchorus capsularis</name>
    <name type="common">Jute</name>
    <dbReference type="NCBI Taxonomy" id="210143"/>
    <lineage>
        <taxon>Eukaryota</taxon>
        <taxon>Viridiplantae</taxon>
        <taxon>Streptophyta</taxon>
        <taxon>Embryophyta</taxon>
        <taxon>Tracheophyta</taxon>
        <taxon>Spermatophyta</taxon>
        <taxon>Magnoliopsida</taxon>
        <taxon>eudicotyledons</taxon>
        <taxon>Gunneridae</taxon>
        <taxon>Pentapetalae</taxon>
        <taxon>rosids</taxon>
        <taxon>malvids</taxon>
        <taxon>Malvales</taxon>
        <taxon>Malvaceae</taxon>
        <taxon>Grewioideae</taxon>
        <taxon>Apeibeae</taxon>
        <taxon>Corchorus</taxon>
    </lineage>
</organism>
<sequence length="25" mass="2720">MAAAATFLRQGFDATNISNFSFIEP</sequence>
<gene>
    <name evidence="2" type="ORF">CCACVL1_07234</name>
    <name evidence="1" type="ORF">CCACVL1_07235</name>
</gene>